<gene>
    <name evidence="1" type="ORF">PsorP6_016135</name>
</gene>
<organism evidence="1 2">
    <name type="scientific">Peronosclerospora sorghi</name>
    <dbReference type="NCBI Taxonomy" id="230839"/>
    <lineage>
        <taxon>Eukaryota</taxon>
        <taxon>Sar</taxon>
        <taxon>Stramenopiles</taxon>
        <taxon>Oomycota</taxon>
        <taxon>Peronosporomycetes</taxon>
        <taxon>Peronosporales</taxon>
        <taxon>Peronosporaceae</taxon>
        <taxon>Peronosclerospora</taxon>
    </lineage>
</organism>
<dbReference type="Proteomes" id="UP001163321">
    <property type="component" value="Chromosome 8"/>
</dbReference>
<reference evidence="1 2" key="1">
    <citation type="journal article" date="2022" name="bioRxiv">
        <title>The genome of the oomycete Peronosclerospora sorghi, a cosmopolitan pathogen of maize and sorghum, is inflated with dispersed pseudogenes.</title>
        <authorList>
            <person name="Fletcher K."/>
            <person name="Martin F."/>
            <person name="Isakeit T."/>
            <person name="Cavanaugh K."/>
            <person name="Magill C."/>
            <person name="Michelmore R."/>
        </authorList>
    </citation>
    <scope>NUCLEOTIDE SEQUENCE [LARGE SCALE GENOMIC DNA]</scope>
    <source>
        <strain evidence="1">P6</strain>
    </source>
</reference>
<protein>
    <submittedName>
        <fullName evidence="1">Uncharacterized protein</fullName>
    </submittedName>
</protein>
<evidence type="ECO:0000313" key="1">
    <source>
        <dbReference type="EMBL" id="KAI9907351.1"/>
    </source>
</evidence>
<accession>A0ACC0VNJ9</accession>
<comment type="caution">
    <text evidence="1">The sequence shown here is derived from an EMBL/GenBank/DDBJ whole genome shotgun (WGS) entry which is preliminary data.</text>
</comment>
<dbReference type="EMBL" id="CM047587">
    <property type="protein sequence ID" value="KAI9907351.1"/>
    <property type="molecule type" value="Genomic_DNA"/>
</dbReference>
<sequence length="93" mass="10899">MVGLIKRARTAESSKEFAENLGEHISLQKCFQKKLTADDVFDLLKLKEMGYHIFGSHQLRMWSSYVMKVSQHMRYQVSSSLSLDWRRTLVKMS</sequence>
<evidence type="ECO:0000313" key="2">
    <source>
        <dbReference type="Proteomes" id="UP001163321"/>
    </source>
</evidence>
<name>A0ACC0VNJ9_9STRA</name>
<keyword evidence="2" id="KW-1185">Reference proteome</keyword>
<proteinExistence type="predicted"/>